<evidence type="ECO:0000313" key="2">
    <source>
        <dbReference type="RefSeq" id="XP_027082882.2"/>
    </source>
</evidence>
<organism evidence="1 2">
    <name type="scientific">Coffea arabica</name>
    <name type="common">Arabian coffee</name>
    <dbReference type="NCBI Taxonomy" id="13443"/>
    <lineage>
        <taxon>Eukaryota</taxon>
        <taxon>Viridiplantae</taxon>
        <taxon>Streptophyta</taxon>
        <taxon>Embryophyta</taxon>
        <taxon>Tracheophyta</taxon>
        <taxon>Spermatophyta</taxon>
        <taxon>Magnoliopsida</taxon>
        <taxon>eudicotyledons</taxon>
        <taxon>Gunneridae</taxon>
        <taxon>Pentapetalae</taxon>
        <taxon>asterids</taxon>
        <taxon>lamiids</taxon>
        <taxon>Gentianales</taxon>
        <taxon>Rubiaceae</taxon>
        <taxon>Ixoroideae</taxon>
        <taxon>Gardenieae complex</taxon>
        <taxon>Bertiereae - Coffeeae clade</taxon>
        <taxon>Coffeeae</taxon>
        <taxon>Coffea</taxon>
    </lineage>
</organism>
<reference evidence="1" key="1">
    <citation type="journal article" date="2025" name="Foods">
        <title>Unveiling the Microbial Signatures of Arabica Coffee Cherries: Insights into Ripeness Specific Diversity, Functional Traits, and Implications for Quality and Safety.</title>
        <authorList>
            <consortium name="RefSeq"/>
            <person name="Tenea G.N."/>
            <person name="Cifuentes V."/>
            <person name="Reyes P."/>
            <person name="Cevallos-Vallejos M."/>
        </authorList>
    </citation>
    <scope>NUCLEOTIDE SEQUENCE [LARGE SCALE GENOMIC DNA]</scope>
</reference>
<dbReference type="AlphaFoldDB" id="A0A6P6TYG8"/>
<dbReference type="OrthoDB" id="1100735at2759"/>
<dbReference type="Proteomes" id="UP001652660">
    <property type="component" value="Chromosome 4c"/>
</dbReference>
<sequence length="207" mass="22850">MIKDGKKSISQELTGFLDLIDGAIVKKFEISAKLVAKNAPRKCGGLYNEHKSGTFACRNLAKNKRLEDLVDGIDALFTKVPIGHNVEDKEDLEIPGISLNRTARSGHPSDGLGAKVKKSVSFVENGKVYRIHRKMFEPVSVGDCDSSGDESYSVGAEGELKDDILRKTEEVGGILQKWREEGGAIPFLLRKCRQKCPLKKHTDIRVN</sequence>
<dbReference type="RefSeq" id="XP_027082882.2">
    <property type="nucleotide sequence ID" value="XM_027227081.2"/>
</dbReference>
<name>A0A6P6TYG8_COFAR</name>
<accession>A0A6P6TYG8</accession>
<dbReference type="GeneID" id="113705281"/>
<reference evidence="2" key="2">
    <citation type="submission" date="2025-08" db="UniProtKB">
        <authorList>
            <consortium name="RefSeq"/>
        </authorList>
    </citation>
    <scope>IDENTIFICATION</scope>
    <source>
        <tissue evidence="2">Leaves</tissue>
    </source>
</reference>
<proteinExistence type="predicted"/>
<gene>
    <name evidence="2" type="primary">LOC113705281</name>
</gene>
<evidence type="ECO:0000313" key="1">
    <source>
        <dbReference type="Proteomes" id="UP001652660"/>
    </source>
</evidence>
<keyword evidence="1" id="KW-1185">Reference proteome</keyword>
<protein>
    <submittedName>
        <fullName evidence="2">Uncharacterized protein</fullName>
    </submittedName>
</protein>